<evidence type="ECO:0000313" key="2">
    <source>
        <dbReference type="Proteomes" id="UP001185012"/>
    </source>
</evidence>
<dbReference type="InterPro" id="IPR036874">
    <property type="entry name" value="Carbonic_anhydrase_sf"/>
</dbReference>
<proteinExistence type="predicted"/>
<comment type="caution">
    <text evidence="1">The sequence shown here is derived from an EMBL/GenBank/DDBJ whole genome shotgun (WGS) entry which is preliminary data.</text>
</comment>
<dbReference type="SUPFAM" id="SSF53056">
    <property type="entry name" value="beta-carbonic anhydrase, cab"/>
    <property type="match status" value="1"/>
</dbReference>
<gene>
    <name evidence="1" type="ORF">JOE21_000025</name>
</gene>
<name>A0ABU1IGY0_9BACL</name>
<dbReference type="RefSeq" id="WP_309860743.1">
    <property type="nucleotide sequence ID" value="NZ_JAVDQG010000001.1"/>
</dbReference>
<dbReference type="Proteomes" id="UP001185012">
    <property type="component" value="Unassembled WGS sequence"/>
</dbReference>
<accession>A0ABU1IGY0</accession>
<evidence type="ECO:0000313" key="1">
    <source>
        <dbReference type="EMBL" id="MDR6224037.1"/>
    </source>
</evidence>
<protein>
    <submittedName>
        <fullName evidence="1">Carbonic anhydrase</fullName>
    </submittedName>
</protein>
<dbReference type="EMBL" id="JAVDQG010000001">
    <property type="protein sequence ID" value="MDR6224037.1"/>
    <property type="molecule type" value="Genomic_DNA"/>
</dbReference>
<sequence>MDDVDAACLAAVETLRHFPLFRKKVVVHGYVYEVESGALRIPYHQIEDRVDTARETAKGTWGG</sequence>
<organism evidence="1 2">
    <name type="scientific">Desmospora profundinema</name>
    <dbReference type="NCBI Taxonomy" id="1571184"/>
    <lineage>
        <taxon>Bacteria</taxon>
        <taxon>Bacillati</taxon>
        <taxon>Bacillota</taxon>
        <taxon>Bacilli</taxon>
        <taxon>Bacillales</taxon>
        <taxon>Thermoactinomycetaceae</taxon>
        <taxon>Desmospora</taxon>
    </lineage>
</organism>
<reference evidence="1 2" key="1">
    <citation type="submission" date="2023-07" db="EMBL/GenBank/DDBJ databases">
        <title>Genomic Encyclopedia of Type Strains, Phase IV (KMG-IV): sequencing the most valuable type-strain genomes for metagenomic binning, comparative biology and taxonomic classification.</title>
        <authorList>
            <person name="Goeker M."/>
        </authorList>
    </citation>
    <scope>NUCLEOTIDE SEQUENCE [LARGE SCALE GENOMIC DNA]</scope>
    <source>
        <strain evidence="1 2">DSM 45903</strain>
    </source>
</reference>
<dbReference type="Gene3D" id="3.40.1050.10">
    <property type="entry name" value="Carbonic anhydrase"/>
    <property type="match status" value="1"/>
</dbReference>
<keyword evidence="2" id="KW-1185">Reference proteome</keyword>